<dbReference type="OrthoDB" id="162305at2"/>
<dbReference type="Proteomes" id="UP000287352">
    <property type="component" value="Unassembled WGS sequence"/>
</dbReference>
<evidence type="ECO:0000256" key="1">
    <source>
        <dbReference type="SAM" id="Phobius"/>
    </source>
</evidence>
<protein>
    <submittedName>
        <fullName evidence="3">Thiol reductase thioredoxin</fullName>
    </submittedName>
</protein>
<dbReference type="Gene3D" id="3.40.30.10">
    <property type="entry name" value="Glutaredoxin"/>
    <property type="match status" value="1"/>
</dbReference>
<proteinExistence type="predicted"/>
<keyword evidence="1" id="KW-0472">Membrane</keyword>
<keyword evidence="1" id="KW-0812">Transmembrane</keyword>
<feature type="transmembrane region" description="Helical" evidence="1">
    <location>
        <begin position="6"/>
        <end position="24"/>
    </location>
</feature>
<dbReference type="CDD" id="cd02947">
    <property type="entry name" value="TRX_family"/>
    <property type="match status" value="1"/>
</dbReference>
<dbReference type="SUPFAM" id="SSF52833">
    <property type="entry name" value="Thioredoxin-like"/>
    <property type="match status" value="1"/>
</dbReference>
<dbReference type="Pfam" id="PF00085">
    <property type="entry name" value="Thioredoxin"/>
    <property type="match status" value="1"/>
</dbReference>
<reference evidence="4" key="1">
    <citation type="submission" date="2018-12" db="EMBL/GenBank/DDBJ databases">
        <title>Tengunoibacter tsumagoiensis gen. nov., sp. nov., Dictyobacter kobayashii sp. nov., D. alpinus sp. nov., and D. joshuensis sp. nov. and description of Dictyobacteraceae fam. nov. within the order Ktedonobacterales isolated from Tengu-no-mugimeshi.</title>
        <authorList>
            <person name="Wang C.M."/>
            <person name="Zheng Y."/>
            <person name="Sakai Y."/>
            <person name="Toyoda A."/>
            <person name="Minakuchi Y."/>
            <person name="Abe K."/>
            <person name="Yokota A."/>
            <person name="Yabe S."/>
        </authorList>
    </citation>
    <scope>NUCLEOTIDE SEQUENCE [LARGE SCALE GENOMIC DNA]</scope>
    <source>
        <strain evidence="4">Uno3</strain>
    </source>
</reference>
<gene>
    <name evidence="3" type="ORF">KTT_18330</name>
</gene>
<keyword evidence="4" id="KW-1185">Reference proteome</keyword>
<comment type="caution">
    <text evidence="3">The sequence shown here is derived from an EMBL/GenBank/DDBJ whole genome shotgun (WGS) entry which is preliminary data.</text>
</comment>
<evidence type="ECO:0000313" key="3">
    <source>
        <dbReference type="EMBL" id="GCE11974.1"/>
    </source>
</evidence>
<keyword evidence="1" id="KW-1133">Transmembrane helix</keyword>
<evidence type="ECO:0000259" key="2">
    <source>
        <dbReference type="Pfam" id="PF00085"/>
    </source>
</evidence>
<dbReference type="AlphaFoldDB" id="A0A401ZYP2"/>
<dbReference type="RefSeq" id="WP_126579642.1">
    <property type="nucleotide sequence ID" value="NZ_BIFR01000001.1"/>
</dbReference>
<accession>A0A401ZYP2</accession>
<organism evidence="3 4">
    <name type="scientific">Tengunoibacter tsumagoiensis</name>
    <dbReference type="NCBI Taxonomy" id="2014871"/>
    <lineage>
        <taxon>Bacteria</taxon>
        <taxon>Bacillati</taxon>
        <taxon>Chloroflexota</taxon>
        <taxon>Ktedonobacteria</taxon>
        <taxon>Ktedonobacterales</taxon>
        <taxon>Dictyobacteraceae</taxon>
        <taxon>Tengunoibacter</taxon>
    </lineage>
</organism>
<feature type="domain" description="Thioredoxin" evidence="2">
    <location>
        <begin position="58"/>
        <end position="144"/>
    </location>
</feature>
<evidence type="ECO:0000313" key="4">
    <source>
        <dbReference type="Proteomes" id="UP000287352"/>
    </source>
</evidence>
<dbReference type="EMBL" id="BIFR01000001">
    <property type="protein sequence ID" value="GCE11974.1"/>
    <property type="molecule type" value="Genomic_DNA"/>
</dbReference>
<dbReference type="InterPro" id="IPR036249">
    <property type="entry name" value="Thioredoxin-like_sf"/>
</dbReference>
<name>A0A401ZYP2_9CHLR</name>
<sequence>MQDIGIRLGILVLICVVVWLLIQVSRRFIEAQRQQALAATPYLHPGLERIGDHQQSEASQVRILAFSSEDCRQCHQLQAPALQRVLEARGSTVSVIDVDATTEHDLVQTYHVMTVPSTVILDAAGHAQAINYGFAHTQRLLTQIDKVLTQK</sequence>
<dbReference type="InterPro" id="IPR013766">
    <property type="entry name" value="Thioredoxin_domain"/>
</dbReference>